<reference evidence="2 3" key="1">
    <citation type="submission" date="2023-11" db="EMBL/GenBank/DDBJ databases">
        <title>MicrobeMod: A computational toolkit for identifying prokaryotic methylation and restriction-modification with nanopore sequencing.</title>
        <authorList>
            <person name="Crits-Christoph A."/>
            <person name="Kang S.C."/>
            <person name="Lee H."/>
            <person name="Ostrov N."/>
        </authorList>
    </citation>
    <scope>NUCLEOTIDE SEQUENCE [LARGE SCALE GENOMIC DNA]</scope>
    <source>
        <strain evidence="2 3">ATCC BAA-805</strain>
    </source>
</reference>
<accession>A0ABZ0YR32</accession>
<sequence>MPNAGGRYVIRDGKRELVHRTQPTPTKKPAKAAESKPAAAPVKTDTAATKPVKAAAKQEVTGNE</sequence>
<gene>
    <name evidence="2" type="ORF">SR894_08790</name>
</gene>
<feature type="compositionally biased region" description="Basic and acidic residues" evidence="1">
    <location>
        <begin position="9"/>
        <end position="19"/>
    </location>
</feature>
<feature type="region of interest" description="Disordered" evidence="1">
    <location>
        <begin position="1"/>
        <end position="64"/>
    </location>
</feature>
<proteinExistence type="predicted"/>
<evidence type="ECO:0000313" key="2">
    <source>
        <dbReference type="EMBL" id="WQH14620.1"/>
    </source>
</evidence>
<evidence type="ECO:0008006" key="4">
    <source>
        <dbReference type="Google" id="ProtNLM"/>
    </source>
</evidence>
<name>A0ABZ0YR32_9GAMM</name>
<evidence type="ECO:0000313" key="3">
    <source>
        <dbReference type="Proteomes" id="UP001324794"/>
    </source>
</evidence>
<protein>
    <recommendedName>
        <fullName evidence="4">Ribosomal protein L6</fullName>
    </recommendedName>
</protein>
<keyword evidence="3" id="KW-1185">Reference proteome</keyword>
<organism evidence="2 3">
    <name type="scientific">Vreelandella neptunia</name>
    <dbReference type="NCBI Taxonomy" id="115551"/>
    <lineage>
        <taxon>Bacteria</taxon>
        <taxon>Pseudomonadati</taxon>
        <taxon>Pseudomonadota</taxon>
        <taxon>Gammaproteobacteria</taxon>
        <taxon>Oceanospirillales</taxon>
        <taxon>Halomonadaceae</taxon>
        <taxon>Vreelandella</taxon>
    </lineage>
</organism>
<feature type="compositionally biased region" description="Low complexity" evidence="1">
    <location>
        <begin position="35"/>
        <end position="57"/>
    </location>
</feature>
<dbReference type="EMBL" id="CP140255">
    <property type="protein sequence ID" value="WQH14620.1"/>
    <property type="molecule type" value="Genomic_DNA"/>
</dbReference>
<dbReference type="RefSeq" id="WP_223288799.1">
    <property type="nucleotide sequence ID" value="NZ_CP140255.1"/>
</dbReference>
<evidence type="ECO:0000256" key="1">
    <source>
        <dbReference type="SAM" id="MobiDB-lite"/>
    </source>
</evidence>
<dbReference type="Proteomes" id="UP001324794">
    <property type="component" value="Chromosome"/>
</dbReference>